<gene>
    <name evidence="2" type="ORF">FOT63_26200</name>
</gene>
<keyword evidence="1" id="KW-0472">Membrane</keyword>
<feature type="transmembrane region" description="Helical" evidence="1">
    <location>
        <begin position="15"/>
        <end position="40"/>
    </location>
</feature>
<proteinExistence type="predicted"/>
<dbReference type="Proteomes" id="UP000321307">
    <property type="component" value="Unassembled WGS sequence"/>
</dbReference>
<protein>
    <submittedName>
        <fullName evidence="2">Uncharacterized protein</fullName>
    </submittedName>
</protein>
<accession>A0A9X9BXB6</accession>
<evidence type="ECO:0000256" key="1">
    <source>
        <dbReference type="SAM" id="Phobius"/>
    </source>
</evidence>
<comment type="caution">
    <text evidence="2">The sequence shown here is derived from an EMBL/GenBank/DDBJ whole genome shotgun (WGS) entry which is preliminary data.</text>
</comment>
<dbReference type="AlphaFoldDB" id="A0A9X9BXB6"/>
<organism evidence="2 3">
    <name type="scientific">Serratia ureilytica</name>
    <dbReference type="NCBI Taxonomy" id="300181"/>
    <lineage>
        <taxon>Bacteria</taxon>
        <taxon>Pseudomonadati</taxon>
        <taxon>Pseudomonadota</taxon>
        <taxon>Gammaproteobacteria</taxon>
        <taxon>Enterobacterales</taxon>
        <taxon>Yersiniaceae</taxon>
        <taxon>Serratia</taxon>
    </lineage>
</organism>
<reference evidence="2 3" key="1">
    <citation type="submission" date="2019-07" db="EMBL/GenBank/DDBJ databases">
        <title>Serratia strains were isolated from fresh produce.</title>
        <authorList>
            <person name="Cho G.-S."/>
            <person name="Stein M."/>
            <person name="Lee W."/>
            <person name="Suh S.H."/>
            <person name="Franz C.M.A.P."/>
        </authorList>
    </citation>
    <scope>NUCLEOTIDE SEQUENCE [LARGE SCALE GENOMIC DNA]</scope>
    <source>
        <strain evidence="2 3">S17</strain>
    </source>
</reference>
<sequence length="44" mass="5208">MIDASEFFHFNDTEWFGALVFGAVYLLAGCLEWFFIRLIFQRVS</sequence>
<evidence type="ECO:0000313" key="3">
    <source>
        <dbReference type="Proteomes" id="UP000321307"/>
    </source>
</evidence>
<keyword evidence="1" id="KW-1133">Transmembrane helix</keyword>
<keyword evidence="1" id="KW-0812">Transmembrane</keyword>
<dbReference type="EMBL" id="VOUP01000059">
    <property type="protein sequence ID" value="TXE21741.1"/>
    <property type="molecule type" value="Genomic_DNA"/>
</dbReference>
<evidence type="ECO:0000313" key="2">
    <source>
        <dbReference type="EMBL" id="TXE21741.1"/>
    </source>
</evidence>
<name>A0A9X9BXB6_9GAMM</name>